<evidence type="ECO:0000313" key="1">
    <source>
        <dbReference type="EMBL" id="QHT77971.1"/>
    </source>
</evidence>
<dbReference type="EMBL" id="MN739924">
    <property type="protein sequence ID" value="QHT77971.1"/>
    <property type="molecule type" value="Genomic_DNA"/>
</dbReference>
<dbReference type="AlphaFoldDB" id="A0A6C0HBK7"/>
<organism evidence="1">
    <name type="scientific">viral metagenome</name>
    <dbReference type="NCBI Taxonomy" id="1070528"/>
    <lineage>
        <taxon>unclassified sequences</taxon>
        <taxon>metagenomes</taxon>
        <taxon>organismal metagenomes</taxon>
    </lineage>
</organism>
<dbReference type="InterPro" id="IPR011735">
    <property type="entry name" value="WlaTC/HtrL_glycosyltransf"/>
</dbReference>
<sequence>MFSKISFVTAFIDIYKDTPFDNKTIEWRCNKFRDIAAMGFPIIIFVCKNTLPYIEILKTEFENLYILEVLNMEDTWVYKNSESMNLSLPYHRNMSKDTREYMYVINSKAEFLYKAVEANPWNSTHFAWIDFSISYIFKEEERTFEYLNIFAQRTINDETCLLVPGCWREKISLTDTDSYINNVVWRFCGGFLLGDANSIKKLFELYREHFVAFLNTHKTIVWEVNFWAWLEANDFWTPRWYEADHNDSIIQIPADICCRNLSLSPDLRTTTYEYPAIENFGPGSASYVYFKGEHLLNTRYINYSILENGCYDIKDPKHIIISRNVFSKLNGNLEPIKFIEMKEINIRLPSKNCYIYGLEDIRLYSVGDTLKFIATNINFSPTGYNRMLIGEYDIIDHTFNNCIIAKPPYETHCEKNWIPLLKNGKEYFIYKWFPMEIGTLNAENELVIEMRYPIKSPWFHKVRGSSIFVDNGEHFVGVVHFSEETTPRRYYHMLVSLDKETFKPLKYSEIFHFQHLGIEFCIGFTIKNGEYVFWISQMDREPLMISISIDKLKLMYDFKGV</sequence>
<accession>A0A6C0HBK7</accession>
<dbReference type="Pfam" id="PF09612">
    <property type="entry name" value="HtrL_YibB"/>
    <property type="match status" value="1"/>
</dbReference>
<protein>
    <submittedName>
        <fullName evidence="1">Uncharacterized protein</fullName>
    </submittedName>
</protein>
<reference evidence="1" key="1">
    <citation type="journal article" date="2020" name="Nature">
        <title>Giant virus diversity and host interactions through global metagenomics.</title>
        <authorList>
            <person name="Schulz F."/>
            <person name="Roux S."/>
            <person name="Paez-Espino D."/>
            <person name="Jungbluth S."/>
            <person name="Walsh D.A."/>
            <person name="Denef V.J."/>
            <person name="McMahon K.D."/>
            <person name="Konstantinidis K.T."/>
            <person name="Eloe-Fadrosh E.A."/>
            <person name="Kyrpides N.C."/>
            <person name="Woyke T."/>
        </authorList>
    </citation>
    <scope>NUCLEOTIDE SEQUENCE</scope>
    <source>
        <strain evidence="1">GVMAG-M-3300023179-90</strain>
    </source>
</reference>
<proteinExistence type="predicted"/>
<name>A0A6C0HBK7_9ZZZZ</name>